<dbReference type="GO" id="GO:0009378">
    <property type="term" value="F:four-way junction helicase activity"/>
    <property type="evidence" value="ECO:0007669"/>
    <property type="project" value="InterPro"/>
</dbReference>
<comment type="caution">
    <text evidence="6">Lacks conserved residue(s) required for the propagation of feature annotation.</text>
</comment>
<evidence type="ECO:0000256" key="1">
    <source>
        <dbReference type="ARBA" id="ARBA00022490"/>
    </source>
</evidence>
<dbReference type="GO" id="GO:0005737">
    <property type="term" value="C:cytoplasm"/>
    <property type="evidence" value="ECO:0007669"/>
    <property type="project" value="UniProtKB-SubCell"/>
</dbReference>
<comment type="subunit">
    <text evidence="6">Homotetramer. Forms an RuvA(8)-RuvB(12)-Holliday junction (HJ) complex. HJ DNA is sandwiched between 2 RuvA tetramers; dsDNA enters through RuvA and exits via RuvB. An RuvB hexamer assembles on each DNA strand where it exits the tetramer. Each RuvB hexamer is contacted by two RuvA subunits (via domain III) on 2 adjacent RuvB subunits; this complex drives branch migration. In the full resolvosome a probable DNA-RuvA(4)-RuvB(12)-RuvC(2) complex forms which resolves the HJ.</text>
</comment>
<evidence type="ECO:0000313" key="8">
    <source>
        <dbReference type="EMBL" id="AKZ65859.1"/>
    </source>
</evidence>
<keyword evidence="5 6" id="KW-0234">DNA repair</keyword>
<evidence type="ECO:0000256" key="2">
    <source>
        <dbReference type="ARBA" id="ARBA00022763"/>
    </source>
</evidence>
<dbReference type="RefSeq" id="WP_053096783.1">
    <property type="nucleotide sequence ID" value="NZ_CP011787.1"/>
</dbReference>
<proteinExistence type="inferred from homology"/>
<dbReference type="NCBIfam" id="TIGR00084">
    <property type="entry name" value="ruvA"/>
    <property type="match status" value="1"/>
</dbReference>
<dbReference type="KEGG" id="bcig:AB162_258"/>
<name>A0A0K2BKY0_9GAMM</name>
<keyword evidence="8" id="KW-0547">Nucleotide-binding</keyword>
<dbReference type="InterPro" id="IPR012340">
    <property type="entry name" value="NA-bd_OB-fold"/>
</dbReference>
<dbReference type="InterPro" id="IPR011114">
    <property type="entry name" value="RuvA_C"/>
</dbReference>
<dbReference type="InterPro" id="IPR013849">
    <property type="entry name" value="DNA_helicase_Holl-junc_RuvA_I"/>
</dbReference>
<evidence type="ECO:0000256" key="5">
    <source>
        <dbReference type="ARBA" id="ARBA00023204"/>
    </source>
</evidence>
<dbReference type="Gene3D" id="1.10.8.10">
    <property type="entry name" value="DNA helicase RuvA subunit, C-terminal domain"/>
    <property type="match status" value="1"/>
</dbReference>
<dbReference type="Gene3D" id="1.10.150.20">
    <property type="entry name" value="5' to 3' exonuclease, C-terminal subdomain"/>
    <property type="match status" value="1"/>
</dbReference>
<dbReference type="InterPro" id="IPR036267">
    <property type="entry name" value="RuvA_C_sf"/>
</dbReference>
<dbReference type="InterPro" id="IPR003583">
    <property type="entry name" value="Hlx-hairpin-Hlx_DNA-bd_motif"/>
</dbReference>
<comment type="function">
    <text evidence="6">The RuvA-RuvB-RuvC complex processes Holliday junction (HJ) DNA during genetic recombination and DNA repair, while the RuvA-RuvB complex plays an important role in the rescue of blocked DNA replication forks via replication fork reversal (RFR). RuvA specifically binds to HJ cruciform DNA, conferring on it an open structure. The RuvB hexamer acts as an ATP-dependent pump, pulling dsDNA into and through the RuvAB complex. HJ branch migration allows RuvC to scan DNA until it finds its consensus sequence, where it cleaves and resolves the cruciform DNA.</text>
</comment>
<protein>
    <recommendedName>
        <fullName evidence="6">Holliday junction branch migration complex subunit RuvA</fullName>
    </recommendedName>
</protein>
<evidence type="ECO:0000313" key="9">
    <source>
        <dbReference type="Proteomes" id="UP000056466"/>
    </source>
</evidence>
<keyword evidence="2 6" id="KW-0227">DNA damage</keyword>
<dbReference type="AlphaFoldDB" id="A0A0K2BKY0"/>
<evidence type="ECO:0000256" key="6">
    <source>
        <dbReference type="HAMAP-Rule" id="MF_00031"/>
    </source>
</evidence>
<dbReference type="CDD" id="cd14332">
    <property type="entry name" value="UBA_RuvA_C"/>
    <property type="match status" value="1"/>
</dbReference>
<feature type="region of interest" description="Domain II" evidence="6">
    <location>
        <begin position="67"/>
        <end position="144"/>
    </location>
</feature>
<comment type="subcellular location">
    <subcellularLocation>
        <location evidence="6">Cytoplasm</location>
    </subcellularLocation>
</comment>
<accession>A0A0K2BKY0</accession>
<dbReference type="Pfam" id="PF07499">
    <property type="entry name" value="RuvA_C"/>
    <property type="match status" value="1"/>
</dbReference>
<keyword evidence="8" id="KW-0378">Hydrolase</keyword>
<evidence type="ECO:0000259" key="7">
    <source>
        <dbReference type="SMART" id="SM00278"/>
    </source>
</evidence>
<dbReference type="GO" id="GO:0048476">
    <property type="term" value="C:Holliday junction resolvase complex"/>
    <property type="evidence" value="ECO:0007669"/>
    <property type="project" value="UniProtKB-UniRule"/>
</dbReference>
<dbReference type="GO" id="GO:0006281">
    <property type="term" value="P:DNA repair"/>
    <property type="evidence" value="ECO:0007669"/>
    <property type="project" value="UniProtKB-UniRule"/>
</dbReference>
<feature type="region of interest" description="Domain III" evidence="6">
    <location>
        <begin position="151"/>
        <end position="204"/>
    </location>
</feature>
<comment type="similarity">
    <text evidence="6">Belongs to the RuvA family.</text>
</comment>
<dbReference type="SUPFAM" id="SSF46929">
    <property type="entry name" value="DNA helicase RuvA subunit, C-terminal domain"/>
    <property type="match status" value="1"/>
</dbReference>
<comment type="domain">
    <text evidence="6">Has three domains with a flexible linker between the domains II and III and assumes an 'L' shape. Domain III is highly mobile and contacts RuvB.</text>
</comment>
<dbReference type="HAMAP" id="MF_00031">
    <property type="entry name" value="DNA_HJ_migration_RuvA"/>
    <property type="match status" value="1"/>
</dbReference>
<dbReference type="PATRIC" id="fig|186490.8.peg.245"/>
<keyword evidence="8" id="KW-0067">ATP-binding</keyword>
<keyword evidence="4 6" id="KW-0233">DNA recombination</keyword>
<dbReference type="SUPFAM" id="SSF50249">
    <property type="entry name" value="Nucleic acid-binding proteins"/>
    <property type="match status" value="1"/>
</dbReference>
<feature type="domain" description="Helix-hairpin-helix DNA-binding motif class 1" evidence="7">
    <location>
        <begin position="75"/>
        <end position="94"/>
    </location>
</feature>
<dbReference type="GO" id="GO:0000400">
    <property type="term" value="F:four-way junction DNA binding"/>
    <property type="evidence" value="ECO:0007669"/>
    <property type="project" value="UniProtKB-UniRule"/>
</dbReference>
<dbReference type="Pfam" id="PF01330">
    <property type="entry name" value="RuvA_N"/>
    <property type="match status" value="1"/>
</dbReference>
<gene>
    <name evidence="6 8" type="primary">ruvA</name>
    <name evidence="8" type="ORF">AB162_258</name>
</gene>
<organism evidence="8 9">
    <name type="scientific">Candidatus Palibaumannia cicadellinicola</name>
    <dbReference type="NCBI Taxonomy" id="186490"/>
    <lineage>
        <taxon>Bacteria</taxon>
        <taxon>Pseudomonadati</taxon>
        <taxon>Pseudomonadota</taxon>
        <taxon>Gammaproteobacteria</taxon>
        <taxon>Candidatus Palibaumannia</taxon>
    </lineage>
</organism>
<keyword evidence="9" id="KW-1185">Reference proteome</keyword>
<feature type="domain" description="Helix-hairpin-helix DNA-binding motif class 1" evidence="7">
    <location>
        <begin position="110"/>
        <end position="129"/>
    </location>
</feature>
<keyword evidence="3 6" id="KW-0238">DNA-binding</keyword>
<dbReference type="EMBL" id="CP011787">
    <property type="protein sequence ID" value="AKZ65859.1"/>
    <property type="molecule type" value="Genomic_DNA"/>
</dbReference>
<evidence type="ECO:0000256" key="3">
    <source>
        <dbReference type="ARBA" id="ARBA00023125"/>
    </source>
</evidence>
<dbReference type="SMART" id="SM00278">
    <property type="entry name" value="HhH1"/>
    <property type="match status" value="2"/>
</dbReference>
<dbReference type="InterPro" id="IPR010994">
    <property type="entry name" value="RuvA_2-like"/>
</dbReference>
<keyword evidence="8" id="KW-0347">Helicase</keyword>
<reference evidence="8 9" key="1">
    <citation type="submission" date="2015-06" db="EMBL/GenBank/DDBJ databases">
        <title>Lineage-specific patterns of genome deterioration in obligate symbionts.</title>
        <authorList>
            <person name="Bennett G.M."/>
            <person name="McCutcheon J.P."/>
            <person name="McDonald B.R."/>
            <person name="Moran N.A."/>
        </authorList>
    </citation>
    <scope>NUCLEOTIDE SEQUENCE [LARGE SCALE GENOMIC DNA]</scope>
    <source>
        <strain evidence="8 9">B-GSS</strain>
    </source>
</reference>
<keyword evidence="1 6" id="KW-0963">Cytoplasm</keyword>
<dbReference type="OrthoDB" id="5293449at2"/>
<dbReference type="Proteomes" id="UP000056466">
    <property type="component" value="Chromosome"/>
</dbReference>
<dbReference type="Pfam" id="PF14520">
    <property type="entry name" value="HHH_5"/>
    <property type="match status" value="1"/>
</dbReference>
<sequence length="204" mass="22697">MIGRIRGIIIEKQPPLILLEIYGIGISYEVYMPITSFDGLPGIGQEVTLYTHCIVREDIKILFGFFKKNEIILFRELIKVNGVGPKLALAIISGMSEKEFYSAVANNEINTLIKLPGVGKKTAERLLVEMKDRFKNTYKTFLSIGELPDFTDNKKEAIAALISLGYTYNNASQMVNKVAQSSIGSNCETLIIKALRTTILGEND</sequence>
<dbReference type="GO" id="GO:0009379">
    <property type="term" value="C:Holliday junction helicase complex"/>
    <property type="evidence" value="ECO:0007669"/>
    <property type="project" value="InterPro"/>
</dbReference>
<dbReference type="GO" id="GO:0006310">
    <property type="term" value="P:DNA recombination"/>
    <property type="evidence" value="ECO:0007669"/>
    <property type="project" value="UniProtKB-UniRule"/>
</dbReference>
<dbReference type="GO" id="GO:0005524">
    <property type="term" value="F:ATP binding"/>
    <property type="evidence" value="ECO:0007669"/>
    <property type="project" value="InterPro"/>
</dbReference>
<dbReference type="Gene3D" id="2.40.50.140">
    <property type="entry name" value="Nucleic acid-binding proteins"/>
    <property type="match status" value="1"/>
</dbReference>
<dbReference type="SUPFAM" id="SSF47781">
    <property type="entry name" value="RuvA domain 2-like"/>
    <property type="match status" value="1"/>
</dbReference>
<evidence type="ECO:0000256" key="4">
    <source>
        <dbReference type="ARBA" id="ARBA00023172"/>
    </source>
</evidence>
<dbReference type="InterPro" id="IPR000085">
    <property type="entry name" value="RuvA"/>
</dbReference>